<keyword evidence="3" id="KW-0201">Cytochrome c-type biogenesis</keyword>
<keyword evidence="6" id="KW-0472">Membrane</keyword>
<proteinExistence type="predicted"/>
<dbReference type="InterPro" id="IPR003593">
    <property type="entry name" value="AAA+_ATPase"/>
</dbReference>
<dbReference type="eggNOG" id="COG4133">
    <property type="taxonomic scope" value="Bacteria"/>
</dbReference>
<evidence type="ECO:0000256" key="6">
    <source>
        <dbReference type="ARBA" id="ARBA00023136"/>
    </source>
</evidence>
<keyword evidence="2" id="KW-0547">Nucleotide-binding</keyword>
<dbReference type="PROSITE" id="PS00211">
    <property type="entry name" value="ABC_TRANSPORTER_1"/>
    <property type="match status" value="1"/>
</dbReference>
<dbReference type="PROSITE" id="PS50893">
    <property type="entry name" value="ABC_TRANSPORTER_2"/>
    <property type="match status" value="1"/>
</dbReference>
<dbReference type="InterPro" id="IPR003439">
    <property type="entry name" value="ABC_transporter-like_ATP-bd"/>
</dbReference>
<dbReference type="PANTHER" id="PTHR43499:SF1">
    <property type="entry name" value="ABC TRANSPORTER I FAMILY MEMBER 1"/>
    <property type="match status" value="1"/>
</dbReference>
<feature type="domain" description="ABC transporter" evidence="7">
    <location>
        <begin position="8"/>
        <end position="203"/>
    </location>
</feature>
<evidence type="ECO:0000256" key="2">
    <source>
        <dbReference type="ARBA" id="ARBA00022741"/>
    </source>
</evidence>
<dbReference type="RefSeq" id="WP_005370217.1">
    <property type="nucleotide sequence ID" value="NZ_CM001475.1"/>
</dbReference>
<dbReference type="GO" id="GO:0022857">
    <property type="term" value="F:transmembrane transporter activity"/>
    <property type="evidence" value="ECO:0007669"/>
    <property type="project" value="InterPro"/>
</dbReference>
<dbReference type="SMART" id="SM00382">
    <property type="entry name" value="AAA"/>
    <property type="match status" value="1"/>
</dbReference>
<evidence type="ECO:0000256" key="5">
    <source>
        <dbReference type="ARBA" id="ARBA00022967"/>
    </source>
</evidence>
<dbReference type="EMBL" id="CM001475">
    <property type="protein sequence ID" value="EIC28835.1"/>
    <property type="molecule type" value="Genomic_DNA"/>
</dbReference>
<reference evidence="8 9" key="1">
    <citation type="journal article" date="2013" name="Genome Announc.">
        <title>Genome Sequence of the Obligate Gammaproteobacterial Methanotroph Methylomicrobium album Strain BG8.</title>
        <authorList>
            <person name="Kits K.D."/>
            <person name="Kalyuzhnaya M.G."/>
            <person name="Klotz M.G."/>
            <person name="Jetten M.S."/>
            <person name="Op den Camp H.J."/>
            <person name="Vuilleumier S."/>
            <person name="Bringel F."/>
            <person name="Dispirito A.A."/>
            <person name="Murrell J.C."/>
            <person name="Bruce D."/>
            <person name="Cheng J.F."/>
            <person name="Copeland A."/>
            <person name="Goodwin L."/>
            <person name="Hauser L."/>
            <person name="Lajus A."/>
            <person name="Land M.L."/>
            <person name="Lapidus A."/>
            <person name="Lucas S."/>
            <person name="Medigue C."/>
            <person name="Pitluck S."/>
            <person name="Woyke T."/>
            <person name="Zeytun A."/>
            <person name="Stein L.Y."/>
        </authorList>
    </citation>
    <scope>NUCLEOTIDE SEQUENCE [LARGE SCALE GENOMIC DNA]</scope>
    <source>
        <strain evidence="8 9">BG8</strain>
    </source>
</reference>
<dbReference type="InterPro" id="IPR027417">
    <property type="entry name" value="P-loop_NTPase"/>
</dbReference>
<keyword evidence="4 8" id="KW-0067">ATP-binding</keyword>
<accession>H8GGN9</accession>
<dbReference type="AlphaFoldDB" id="H8GGN9"/>
<keyword evidence="9" id="KW-1185">Reference proteome</keyword>
<dbReference type="InterPro" id="IPR005895">
    <property type="entry name" value="ABC_transptr_haem_export_CcmA"/>
</dbReference>
<dbReference type="HOGENOM" id="CLU_000604_1_2_6"/>
<evidence type="ECO:0000313" key="8">
    <source>
        <dbReference type="EMBL" id="EIC28835.1"/>
    </source>
</evidence>
<protein>
    <submittedName>
        <fullName evidence="8">Heme ABC exporter, ATP-binding protein CcmA</fullName>
    </submittedName>
</protein>
<evidence type="ECO:0000259" key="7">
    <source>
        <dbReference type="PROSITE" id="PS50893"/>
    </source>
</evidence>
<dbReference type="Proteomes" id="UP000005090">
    <property type="component" value="Chromosome"/>
</dbReference>
<name>H8GGN9_METAL</name>
<dbReference type="NCBIfam" id="NF010061">
    <property type="entry name" value="PRK13538.1"/>
    <property type="match status" value="1"/>
</dbReference>
<gene>
    <name evidence="8" type="ORF">Metal_1016</name>
</gene>
<evidence type="ECO:0000256" key="3">
    <source>
        <dbReference type="ARBA" id="ARBA00022748"/>
    </source>
</evidence>
<dbReference type="PANTHER" id="PTHR43499">
    <property type="entry name" value="ABC TRANSPORTER I FAMILY MEMBER 1"/>
    <property type="match status" value="1"/>
</dbReference>
<dbReference type="GO" id="GO:0016887">
    <property type="term" value="F:ATP hydrolysis activity"/>
    <property type="evidence" value="ECO:0007669"/>
    <property type="project" value="InterPro"/>
</dbReference>
<evidence type="ECO:0000313" key="9">
    <source>
        <dbReference type="Proteomes" id="UP000005090"/>
    </source>
</evidence>
<dbReference type="Pfam" id="PF00005">
    <property type="entry name" value="ABC_tran"/>
    <property type="match status" value="1"/>
</dbReference>
<keyword evidence="1" id="KW-0813">Transport</keyword>
<dbReference type="SUPFAM" id="SSF52540">
    <property type="entry name" value="P-loop containing nucleoside triphosphate hydrolases"/>
    <property type="match status" value="1"/>
</dbReference>
<dbReference type="InterPro" id="IPR017871">
    <property type="entry name" value="ABC_transporter-like_CS"/>
</dbReference>
<dbReference type="STRING" id="686340.Metal_1016"/>
<evidence type="ECO:0000256" key="4">
    <source>
        <dbReference type="ARBA" id="ARBA00022840"/>
    </source>
</evidence>
<dbReference type="NCBIfam" id="TIGR01189">
    <property type="entry name" value="ccmA"/>
    <property type="match status" value="1"/>
</dbReference>
<keyword evidence="5" id="KW-1278">Translocase</keyword>
<organism evidence="8 9">
    <name type="scientific">Methylomicrobium album BG8</name>
    <dbReference type="NCBI Taxonomy" id="686340"/>
    <lineage>
        <taxon>Bacteria</taxon>
        <taxon>Pseudomonadati</taxon>
        <taxon>Pseudomonadota</taxon>
        <taxon>Gammaproteobacteria</taxon>
        <taxon>Methylococcales</taxon>
        <taxon>Methylococcaceae</taxon>
        <taxon>Methylomicrobium</taxon>
    </lineage>
</organism>
<dbReference type="GO" id="GO:0005524">
    <property type="term" value="F:ATP binding"/>
    <property type="evidence" value="ECO:0007669"/>
    <property type="project" value="UniProtKB-KW"/>
</dbReference>
<evidence type="ECO:0000256" key="1">
    <source>
        <dbReference type="ARBA" id="ARBA00022448"/>
    </source>
</evidence>
<dbReference type="Gene3D" id="3.40.50.300">
    <property type="entry name" value="P-loop containing nucleotide triphosphate hydrolases"/>
    <property type="match status" value="1"/>
</dbReference>
<sequence>MTAKPVTLTGERLSCIRDDRVLFEALSFTLTEGQVLLLEGKNGSGKTSLLRILCGFREADAGRVLWCGEEIDDSRYYADMAYVGHLDGIKKELTVLENLAVSLALGRPGYFSIGEALEKVRLAGYDDVPAQSLSAGQKRRLSLARLLITHNPLWILDEPFTSLDKAGIALIESLMREHCAAGGMIVLTSHHDIDLHDALVQRIHLS</sequence>
<dbReference type="GO" id="GO:0017004">
    <property type="term" value="P:cytochrome complex assembly"/>
    <property type="evidence" value="ECO:0007669"/>
    <property type="project" value="UniProtKB-KW"/>
</dbReference>